<gene>
    <name evidence="3" type="ORF">BU26DRAFT_571630</name>
</gene>
<dbReference type="AlphaFoldDB" id="A0A6A6HVW4"/>
<dbReference type="RefSeq" id="XP_033676902.1">
    <property type="nucleotide sequence ID" value="XM_033834161.1"/>
</dbReference>
<feature type="region of interest" description="Disordered" evidence="2">
    <location>
        <begin position="186"/>
        <end position="224"/>
    </location>
</feature>
<sequence length="276" mass="31508">MACLERGMKRQYSQLHDDVNEQITEADTERVRSETTLQRHVDEHIQRLETQQRASDARVQSEARLRNQLTAERSRLNTERQQAETRIDERLNELETSFERMTSRERERFRQWRDAHEEVLYDERRKYPPRVHNDQYQRDMAGLLEHEVGGPQAPVMQRHKASDSGGLGFSDSFGGENEGICDKKALADNKGVPDNTKHATVEDAEGDSNPESHGAASRLAGTSTATTTTTTMANLVHTPILRSPLLNSTRRLLSETHCYSVTTSLRSNSFSNMENR</sequence>
<organism evidence="3 4">
    <name type="scientific">Trematosphaeria pertusa</name>
    <dbReference type="NCBI Taxonomy" id="390896"/>
    <lineage>
        <taxon>Eukaryota</taxon>
        <taxon>Fungi</taxon>
        <taxon>Dikarya</taxon>
        <taxon>Ascomycota</taxon>
        <taxon>Pezizomycotina</taxon>
        <taxon>Dothideomycetes</taxon>
        <taxon>Pleosporomycetidae</taxon>
        <taxon>Pleosporales</taxon>
        <taxon>Massarineae</taxon>
        <taxon>Trematosphaeriaceae</taxon>
        <taxon>Trematosphaeria</taxon>
    </lineage>
</organism>
<accession>A0A6A6HVW4</accession>
<evidence type="ECO:0000256" key="1">
    <source>
        <dbReference type="SAM" id="Coils"/>
    </source>
</evidence>
<dbReference type="GeneID" id="54587491"/>
<reference evidence="3" key="1">
    <citation type="journal article" date="2020" name="Stud. Mycol.">
        <title>101 Dothideomycetes genomes: a test case for predicting lifestyles and emergence of pathogens.</title>
        <authorList>
            <person name="Haridas S."/>
            <person name="Albert R."/>
            <person name="Binder M."/>
            <person name="Bloem J."/>
            <person name="Labutti K."/>
            <person name="Salamov A."/>
            <person name="Andreopoulos B."/>
            <person name="Baker S."/>
            <person name="Barry K."/>
            <person name="Bills G."/>
            <person name="Bluhm B."/>
            <person name="Cannon C."/>
            <person name="Castanera R."/>
            <person name="Culley D."/>
            <person name="Daum C."/>
            <person name="Ezra D."/>
            <person name="Gonzalez J."/>
            <person name="Henrissat B."/>
            <person name="Kuo A."/>
            <person name="Liang C."/>
            <person name="Lipzen A."/>
            <person name="Lutzoni F."/>
            <person name="Magnuson J."/>
            <person name="Mondo S."/>
            <person name="Nolan M."/>
            <person name="Ohm R."/>
            <person name="Pangilinan J."/>
            <person name="Park H.-J."/>
            <person name="Ramirez L."/>
            <person name="Alfaro M."/>
            <person name="Sun H."/>
            <person name="Tritt A."/>
            <person name="Yoshinaga Y."/>
            <person name="Zwiers L.-H."/>
            <person name="Turgeon B."/>
            <person name="Goodwin S."/>
            <person name="Spatafora J."/>
            <person name="Crous P."/>
            <person name="Grigoriev I."/>
        </authorList>
    </citation>
    <scope>NUCLEOTIDE SEQUENCE</scope>
    <source>
        <strain evidence="3">CBS 122368</strain>
    </source>
</reference>
<keyword evidence="4" id="KW-1185">Reference proteome</keyword>
<evidence type="ECO:0000256" key="2">
    <source>
        <dbReference type="SAM" id="MobiDB-lite"/>
    </source>
</evidence>
<feature type="coiled-coil region" evidence="1">
    <location>
        <begin position="66"/>
        <end position="93"/>
    </location>
</feature>
<evidence type="ECO:0000313" key="4">
    <source>
        <dbReference type="Proteomes" id="UP000800094"/>
    </source>
</evidence>
<keyword evidence="1" id="KW-0175">Coiled coil</keyword>
<proteinExistence type="predicted"/>
<dbReference type="Proteomes" id="UP000800094">
    <property type="component" value="Unassembled WGS sequence"/>
</dbReference>
<evidence type="ECO:0000313" key="3">
    <source>
        <dbReference type="EMBL" id="KAF2241898.1"/>
    </source>
</evidence>
<name>A0A6A6HVW4_9PLEO</name>
<dbReference type="EMBL" id="ML987210">
    <property type="protein sequence ID" value="KAF2241898.1"/>
    <property type="molecule type" value="Genomic_DNA"/>
</dbReference>
<protein>
    <submittedName>
        <fullName evidence="3">Uncharacterized protein</fullName>
    </submittedName>
</protein>